<dbReference type="EMBL" id="CP035758">
    <property type="protein sequence ID" value="QBD82708.1"/>
    <property type="molecule type" value="Genomic_DNA"/>
</dbReference>
<dbReference type="AlphaFoldDB" id="A0A4P6K381"/>
<proteinExistence type="predicted"/>
<dbReference type="SUPFAM" id="SSF53335">
    <property type="entry name" value="S-adenosyl-L-methionine-dependent methyltransferases"/>
    <property type="match status" value="1"/>
</dbReference>
<protein>
    <submittedName>
        <fullName evidence="2">Class I SAM-dependent methyltransferase</fullName>
    </submittedName>
</protein>
<dbReference type="OrthoDB" id="147545at2"/>
<dbReference type="GO" id="GO:0032259">
    <property type="term" value="P:methylation"/>
    <property type="evidence" value="ECO:0007669"/>
    <property type="project" value="UniProtKB-KW"/>
</dbReference>
<dbReference type="CDD" id="cd02440">
    <property type="entry name" value="AdoMet_MTases"/>
    <property type="match status" value="1"/>
</dbReference>
<keyword evidence="3" id="KW-1185">Reference proteome</keyword>
<dbReference type="Proteomes" id="UP000290365">
    <property type="component" value="Chromosome"/>
</dbReference>
<sequence length="275" mass="31708">MQAALERWHYLIDKRAQQMDEAYARLGRSSADFWNRRARSFHQATKDNALSDPFFLKVRQAVTAQSSVLDVGAGTGRFALALAPLAKQVVAVEPNSAMLSYLRQEAEQKCISNLSYIATTWQEAATDVQADIVVCSHVLYPLREVDTFLAKLDRAARQACYIYLHARHFDELTGHLWRHFHGSERCLSPSYIHALDVMYEMGIYANVEVVSKPPSWRYHNYEVAVEELIEQLILPDNERTRTELRRMLEAWLWEKDGMLVPPVSEMSSAIVYWQR</sequence>
<dbReference type="RefSeq" id="WP_129893777.1">
    <property type="nucleotide sequence ID" value="NZ_CP035758.1"/>
</dbReference>
<accession>A0A4P6K381</accession>
<evidence type="ECO:0000313" key="3">
    <source>
        <dbReference type="Proteomes" id="UP000290365"/>
    </source>
</evidence>
<dbReference type="InterPro" id="IPR029063">
    <property type="entry name" value="SAM-dependent_MTases_sf"/>
</dbReference>
<name>A0A4P6K381_KTERU</name>
<gene>
    <name evidence="2" type="ORF">EPA93_44780</name>
</gene>
<keyword evidence="2" id="KW-0489">Methyltransferase</keyword>
<dbReference type="GO" id="GO:0008757">
    <property type="term" value="F:S-adenosylmethionine-dependent methyltransferase activity"/>
    <property type="evidence" value="ECO:0007669"/>
    <property type="project" value="InterPro"/>
</dbReference>
<dbReference type="Pfam" id="PF08241">
    <property type="entry name" value="Methyltransf_11"/>
    <property type="match status" value="1"/>
</dbReference>
<reference evidence="2 3" key="1">
    <citation type="submission" date="2019-01" db="EMBL/GenBank/DDBJ databases">
        <title>Ktedonosporobacter rubrisoli SCAWS-G2.</title>
        <authorList>
            <person name="Huang Y."/>
            <person name="Yan B."/>
        </authorList>
    </citation>
    <scope>NUCLEOTIDE SEQUENCE [LARGE SCALE GENOMIC DNA]</scope>
    <source>
        <strain evidence="2 3">SCAWS-G2</strain>
    </source>
</reference>
<organism evidence="2 3">
    <name type="scientific">Ktedonosporobacter rubrisoli</name>
    <dbReference type="NCBI Taxonomy" id="2509675"/>
    <lineage>
        <taxon>Bacteria</taxon>
        <taxon>Bacillati</taxon>
        <taxon>Chloroflexota</taxon>
        <taxon>Ktedonobacteria</taxon>
        <taxon>Ktedonobacterales</taxon>
        <taxon>Ktedonosporobacteraceae</taxon>
        <taxon>Ktedonosporobacter</taxon>
    </lineage>
</organism>
<dbReference type="Gene3D" id="3.40.50.150">
    <property type="entry name" value="Vaccinia Virus protein VP39"/>
    <property type="match status" value="1"/>
</dbReference>
<evidence type="ECO:0000313" key="2">
    <source>
        <dbReference type="EMBL" id="QBD82708.1"/>
    </source>
</evidence>
<dbReference type="PANTHER" id="PTHR43861">
    <property type="entry name" value="TRANS-ACONITATE 2-METHYLTRANSFERASE-RELATED"/>
    <property type="match status" value="1"/>
</dbReference>
<dbReference type="KEGG" id="kbs:EPA93_44780"/>
<dbReference type="InterPro" id="IPR013216">
    <property type="entry name" value="Methyltransf_11"/>
</dbReference>
<evidence type="ECO:0000259" key="1">
    <source>
        <dbReference type="Pfam" id="PF08241"/>
    </source>
</evidence>
<keyword evidence="2" id="KW-0808">Transferase</keyword>
<feature type="domain" description="Methyltransferase type 11" evidence="1">
    <location>
        <begin position="69"/>
        <end position="161"/>
    </location>
</feature>